<accession>A0A8X6QHA4</accession>
<evidence type="ECO:0000256" key="5">
    <source>
        <dbReference type="ARBA" id="ARBA00022692"/>
    </source>
</evidence>
<dbReference type="GO" id="GO:0015293">
    <property type="term" value="F:symporter activity"/>
    <property type="evidence" value="ECO:0007669"/>
    <property type="project" value="TreeGrafter"/>
</dbReference>
<keyword evidence="10" id="KW-0739">Sodium transport</keyword>
<feature type="transmembrane region" description="Helical" evidence="13">
    <location>
        <begin position="466"/>
        <end position="485"/>
    </location>
</feature>
<feature type="compositionally biased region" description="Polar residues" evidence="12">
    <location>
        <begin position="649"/>
        <end position="663"/>
    </location>
</feature>
<keyword evidence="5 13" id="KW-0812">Transmembrane</keyword>
<feature type="transmembrane region" description="Helical" evidence="13">
    <location>
        <begin position="136"/>
        <end position="159"/>
    </location>
</feature>
<evidence type="ECO:0000256" key="6">
    <source>
        <dbReference type="ARBA" id="ARBA00022989"/>
    </source>
</evidence>
<dbReference type="PANTHER" id="PTHR42985:SF40">
    <property type="entry name" value="LD47995P-RELATED"/>
    <property type="match status" value="1"/>
</dbReference>
<evidence type="ECO:0000256" key="9">
    <source>
        <dbReference type="ARBA" id="ARBA00023136"/>
    </source>
</evidence>
<organism evidence="14 15">
    <name type="scientific">Nephila pilipes</name>
    <name type="common">Giant wood spider</name>
    <name type="synonym">Nephila maculata</name>
    <dbReference type="NCBI Taxonomy" id="299642"/>
    <lineage>
        <taxon>Eukaryota</taxon>
        <taxon>Metazoa</taxon>
        <taxon>Ecdysozoa</taxon>
        <taxon>Arthropoda</taxon>
        <taxon>Chelicerata</taxon>
        <taxon>Arachnida</taxon>
        <taxon>Araneae</taxon>
        <taxon>Araneomorphae</taxon>
        <taxon>Entelegynae</taxon>
        <taxon>Araneoidea</taxon>
        <taxon>Nephilidae</taxon>
        <taxon>Nephila</taxon>
    </lineage>
</organism>
<feature type="transmembrane region" description="Helical" evidence="13">
    <location>
        <begin position="497"/>
        <end position="516"/>
    </location>
</feature>
<feature type="region of interest" description="Disordered" evidence="12">
    <location>
        <begin position="640"/>
        <end position="663"/>
    </location>
</feature>
<keyword evidence="3" id="KW-0813">Transport</keyword>
<keyword evidence="4" id="KW-1003">Cell membrane</keyword>
<evidence type="ECO:0000256" key="13">
    <source>
        <dbReference type="SAM" id="Phobius"/>
    </source>
</evidence>
<evidence type="ECO:0000256" key="2">
    <source>
        <dbReference type="ARBA" id="ARBA00006434"/>
    </source>
</evidence>
<evidence type="ECO:0000313" key="15">
    <source>
        <dbReference type="Proteomes" id="UP000887013"/>
    </source>
</evidence>
<evidence type="ECO:0000256" key="3">
    <source>
        <dbReference type="ARBA" id="ARBA00022448"/>
    </source>
</evidence>
<feature type="transmembrane region" description="Helical" evidence="13">
    <location>
        <begin position="575"/>
        <end position="601"/>
    </location>
</feature>
<proteinExistence type="inferred from homology"/>
<dbReference type="Proteomes" id="UP000887013">
    <property type="component" value="Unassembled WGS sequence"/>
</dbReference>
<dbReference type="Gene3D" id="1.20.1730.10">
    <property type="entry name" value="Sodium/glucose cotransporter"/>
    <property type="match status" value="1"/>
</dbReference>
<keyword evidence="7" id="KW-0915">Sodium</keyword>
<keyword evidence="6 13" id="KW-1133">Transmembrane helix</keyword>
<protein>
    <submittedName>
        <fullName evidence="14">Putative sodium-dependent multivitamin transporter</fullName>
    </submittedName>
</protein>
<dbReference type="InterPro" id="IPR038377">
    <property type="entry name" value="Na/Glc_symporter_sf"/>
</dbReference>
<dbReference type="GO" id="GO:0005886">
    <property type="term" value="C:plasma membrane"/>
    <property type="evidence" value="ECO:0007669"/>
    <property type="project" value="UniProtKB-SubCell"/>
</dbReference>
<gene>
    <name evidence="14" type="primary">CG32669</name>
    <name evidence="14" type="ORF">NPIL_26611</name>
</gene>
<evidence type="ECO:0000256" key="7">
    <source>
        <dbReference type="ARBA" id="ARBA00023053"/>
    </source>
</evidence>
<dbReference type="GO" id="GO:0006814">
    <property type="term" value="P:sodium ion transport"/>
    <property type="evidence" value="ECO:0007669"/>
    <property type="project" value="UniProtKB-KW"/>
</dbReference>
<feature type="transmembrane region" description="Helical" evidence="13">
    <location>
        <begin position="437"/>
        <end position="460"/>
    </location>
</feature>
<name>A0A8X6QHA4_NEPPI</name>
<dbReference type="InterPro" id="IPR051163">
    <property type="entry name" value="Sodium:Solute_Symporter_SSF"/>
</dbReference>
<evidence type="ECO:0000256" key="4">
    <source>
        <dbReference type="ARBA" id="ARBA00022475"/>
    </source>
</evidence>
<dbReference type="PANTHER" id="PTHR42985">
    <property type="entry name" value="SODIUM-COUPLED MONOCARBOXYLATE TRANSPORTER"/>
    <property type="match status" value="1"/>
</dbReference>
<keyword evidence="8" id="KW-0406">Ion transport</keyword>
<dbReference type="CDD" id="cd11492">
    <property type="entry name" value="SLC5sbd_NIS-SMVT"/>
    <property type="match status" value="1"/>
</dbReference>
<dbReference type="NCBIfam" id="TIGR00813">
    <property type="entry name" value="sss"/>
    <property type="match status" value="1"/>
</dbReference>
<evidence type="ECO:0000256" key="12">
    <source>
        <dbReference type="SAM" id="MobiDB-lite"/>
    </source>
</evidence>
<evidence type="ECO:0000256" key="8">
    <source>
        <dbReference type="ARBA" id="ARBA00023065"/>
    </source>
</evidence>
<dbReference type="Pfam" id="PF00474">
    <property type="entry name" value="SSF"/>
    <property type="match status" value="1"/>
</dbReference>
<dbReference type="PROSITE" id="PS50283">
    <property type="entry name" value="NA_SOLUT_SYMP_3"/>
    <property type="match status" value="1"/>
</dbReference>
<keyword evidence="15" id="KW-1185">Reference proteome</keyword>
<dbReference type="AlphaFoldDB" id="A0A8X6QHA4"/>
<feature type="transmembrane region" description="Helical" evidence="13">
    <location>
        <begin position="329"/>
        <end position="355"/>
    </location>
</feature>
<comment type="caution">
    <text evidence="14">The sequence shown here is derived from an EMBL/GenBank/DDBJ whole genome shotgun (WGS) entry which is preliminary data.</text>
</comment>
<feature type="transmembrane region" description="Helical" evidence="13">
    <location>
        <begin position="375"/>
        <end position="398"/>
    </location>
</feature>
<feature type="transmembrane region" description="Helical" evidence="13">
    <location>
        <begin position="290"/>
        <end position="308"/>
    </location>
</feature>
<keyword evidence="9 13" id="KW-0472">Membrane</keyword>
<dbReference type="OrthoDB" id="6410270at2759"/>
<dbReference type="EMBL" id="BMAW01031630">
    <property type="protein sequence ID" value="GFU22051.1"/>
    <property type="molecule type" value="Genomic_DNA"/>
</dbReference>
<reference evidence="14" key="1">
    <citation type="submission" date="2020-08" db="EMBL/GenBank/DDBJ databases">
        <title>Multicomponent nature underlies the extraordinary mechanical properties of spider dragline silk.</title>
        <authorList>
            <person name="Kono N."/>
            <person name="Nakamura H."/>
            <person name="Mori M."/>
            <person name="Yoshida Y."/>
            <person name="Ohtoshi R."/>
            <person name="Malay A.D."/>
            <person name="Moran D.A.P."/>
            <person name="Tomita M."/>
            <person name="Numata K."/>
            <person name="Arakawa K."/>
        </authorList>
    </citation>
    <scope>NUCLEOTIDE SEQUENCE</scope>
</reference>
<evidence type="ECO:0000256" key="11">
    <source>
        <dbReference type="RuleBase" id="RU362091"/>
    </source>
</evidence>
<feature type="transmembrane region" description="Helical" evidence="13">
    <location>
        <begin position="245"/>
        <end position="264"/>
    </location>
</feature>
<evidence type="ECO:0000256" key="1">
    <source>
        <dbReference type="ARBA" id="ARBA00004651"/>
    </source>
</evidence>
<evidence type="ECO:0000313" key="14">
    <source>
        <dbReference type="EMBL" id="GFU22051.1"/>
    </source>
</evidence>
<feature type="transmembrane region" description="Helical" evidence="13">
    <location>
        <begin position="212"/>
        <end position="233"/>
    </location>
</feature>
<sequence>MDTGRVISADYPESHVMDSDVAQVRDDKLSRSDICIPPSDTENDAILSQGFSSVPLFLLAISNEEVIRLTSLFTFGLTSFSVRSIRLFFFLIIQSLLIHYGQPPGHHRLPCNRGHALRIRDVLGMPAETYLYGTQFVTWMIGMPFGGLIAAYGFLPVFFDMDVSTAYEYLERRFGKTTRTVAAMFFTLQMILYMSVVLYAPSLALNAVTGLSTWASVISLAAVCTFYCSLGGLKAVLWTDVFQALLMYITIIAVVVKISIVVGFQEVYDRAYDGERLILFNFSPDPTQRYTFWNTVFSGVLFSFHTFGTNQAQIQRMMSVGNLKKAQKALFVSLPLILVFNLFTFWDGVVIYAFFHDCDPLKDENVKLNSADQLMPLVILKLFGSIPGLTGLCISGVFSASLSTISSAVNSLTAVTMEDFIRPYCFCKKLSESWMAFVAKILAVGYGVLTLMLTFLVANFRGVMEASNVVFGMVGGPILGIYSLGMFSTTANEPGTLIGLTAGFIINAWLGFGSYITKPKMQALPQSTEGCIKNTTSFPFEFLNTTDESLIESGIEALGLTEEERYVFPGYKLSYLWFPFIGAIIVIAVGYVASFLLSFVIKTPDVEPEQVSPFVRKLYFKSANTNEGTKPFYPEVELKEKKNSENHTDVPSNGHTNIAMTES</sequence>
<comment type="subcellular location">
    <subcellularLocation>
        <location evidence="1">Cell membrane</location>
        <topology evidence="1">Multi-pass membrane protein</topology>
    </subcellularLocation>
</comment>
<dbReference type="InterPro" id="IPR001734">
    <property type="entry name" value="Na/solute_symporter"/>
</dbReference>
<feature type="transmembrane region" description="Helical" evidence="13">
    <location>
        <begin position="180"/>
        <end position="200"/>
    </location>
</feature>
<evidence type="ECO:0000256" key="10">
    <source>
        <dbReference type="ARBA" id="ARBA00023201"/>
    </source>
</evidence>
<comment type="similarity">
    <text evidence="2 11">Belongs to the sodium:solute symporter (SSF) (TC 2.A.21) family.</text>
</comment>
<feature type="transmembrane region" description="Helical" evidence="13">
    <location>
        <begin position="85"/>
        <end position="102"/>
    </location>
</feature>